<feature type="compositionally biased region" description="Polar residues" evidence="9">
    <location>
        <begin position="1"/>
        <end position="14"/>
    </location>
</feature>
<dbReference type="PROSITE" id="PS50195">
    <property type="entry name" value="PX"/>
    <property type="match status" value="1"/>
</dbReference>
<protein>
    <submittedName>
        <fullName evidence="12">Uncharacterized protein</fullName>
    </submittedName>
</protein>
<evidence type="ECO:0000259" key="11">
    <source>
        <dbReference type="PROSITE" id="PS50195"/>
    </source>
</evidence>
<dbReference type="SMART" id="SM00312">
    <property type="entry name" value="PX"/>
    <property type="match status" value="1"/>
</dbReference>
<dbReference type="SUPFAM" id="SSF64268">
    <property type="entry name" value="PX domain"/>
    <property type="match status" value="1"/>
</dbReference>
<evidence type="ECO:0000256" key="3">
    <source>
        <dbReference type="ARBA" id="ARBA00022554"/>
    </source>
</evidence>
<feature type="compositionally biased region" description="Polar residues" evidence="9">
    <location>
        <begin position="318"/>
        <end position="336"/>
    </location>
</feature>
<dbReference type="GO" id="GO:0019208">
    <property type="term" value="F:phosphatase regulator activity"/>
    <property type="evidence" value="ECO:0007669"/>
    <property type="project" value="TreeGrafter"/>
</dbReference>
<organism evidence="12 13">
    <name type="scientific">Linnemannia schmuckeri</name>
    <dbReference type="NCBI Taxonomy" id="64567"/>
    <lineage>
        <taxon>Eukaryota</taxon>
        <taxon>Fungi</taxon>
        <taxon>Fungi incertae sedis</taxon>
        <taxon>Mucoromycota</taxon>
        <taxon>Mortierellomycotina</taxon>
        <taxon>Mortierellomycetes</taxon>
        <taxon>Mortierellales</taxon>
        <taxon>Mortierellaceae</taxon>
        <taxon>Linnemannia</taxon>
    </lineage>
</organism>
<dbReference type="InterPro" id="IPR001683">
    <property type="entry name" value="PX_dom"/>
</dbReference>
<evidence type="ECO:0000256" key="5">
    <source>
        <dbReference type="ARBA" id="ARBA00023054"/>
    </source>
</evidence>
<feature type="repeat" description="ANK" evidence="8">
    <location>
        <begin position="200"/>
        <end position="232"/>
    </location>
</feature>
<evidence type="ECO:0000256" key="6">
    <source>
        <dbReference type="ARBA" id="ARBA00038386"/>
    </source>
</evidence>
<dbReference type="PROSITE" id="PS50192">
    <property type="entry name" value="T_SNARE"/>
    <property type="match status" value="1"/>
</dbReference>
<dbReference type="InterPro" id="IPR002110">
    <property type="entry name" value="Ankyrin_rpt"/>
</dbReference>
<keyword evidence="13" id="KW-1185">Reference proteome</keyword>
<comment type="function">
    <text evidence="7">Essential for proper morphogenesis of the vacuole. May exist as structural reinforcement on the surface of the vacuolar membrane and be required for maintenance against rupture by osmotic pressure.</text>
</comment>
<dbReference type="CDD" id="cd15858">
    <property type="entry name" value="SNARE_VAM7"/>
    <property type="match status" value="1"/>
</dbReference>
<dbReference type="Gene3D" id="1.25.40.20">
    <property type="entry name" value="Ankyrin repeat-containing domain"/>
    <property type="match status" value="2"/>
</dbReference>
<feature type="region of interest" description="Disordered" evidence="9">
    <location>
        <begin position="318"/>
        <end position="337"/>
    </location>
</feature>
<feature type="domain" description="T-SNARE coiled-coil homology" evidence="10">
    <location>
        <begin position="998"/>
        <end position="1060"/>
    </location>
</feature>
<dbReference type="FunFam" id="1.20.5.110:FF:000058">
    <property type="entry name" value="VAM7p Vacuolar SNARE protein"/>
    <property type="match status" value="1"/>
</dbReference>
<evidence type="ECO:0000313" key="12">
    <source>
        <dbReference type="EMBL" id="KAF9152193.1"/>
    </source>
</evidence>
<dbReference type="InterPro" id="IPR051226">
    <property type="entry name" value="PP1_Regulatory_Subunit"/>
</dbReference>
<reference evidence="12" key="1">
    <citation type="journal article" date="2020" name="Fungal Divers.">
        <title>Resolving the Mortierellaceae phylogeny through synthesis of multi-gene phylogenetics and phylogenomics.</title>
        <authorList>
            <person name="Vandepol N."/>
            <person name="Liber J."/>
            <person name="Desiro A."/>
            <person name="Na H."/>
            <person name="Kennedy M."/>
            <person name="Barry K."/>
            <person name="Grigoriev I.V."/>
            <person name="Miller A.N."/>
            <person name="O'Donnell K."/>
            <person name="Stajich J.E."/>
            <person name="Bonito G."/>
        </authorList>
    </citation>
    <scope>NUCLEOTIDE SEQUENCE</scope>
    <source>
        <strain evidence="12">NRRL 6426</strain>
    </source>
</reference>
<feature type="region of interest" description="Disordered" evidence="9">
    <location>
        <begin position="699"/>
        <end position="728"/>
    </location>
</feature>
<dbReference type="SUPFAM" id="SSF48403">
    <property type="entry name" value="Ankyrin repeat"/>
    <property type="match status" value="2"/>
</dbReference>
<sequence>MTTGLQHARQQSAPQLFPRPASPAITSSPTLPLTNQPSQLSSSIGLAQSKSAVGGLSSSSVGSEDSFVSALSYFDSPREPGSPRMGMVPLWKQMLSAIEREDRQELDRVLHAFDFAIVIQTLVTWNTPNTDNLYKHDPDVLLDAKELLGPKVDHLNLIQIACFLFNEEMALDMLNFVAKASEELESKKILYEFMGKMWGDGNTTLHLASFLGMADLTKRLLDLGANVYKMNHRKYKPVDCADENTTMSLFLNLTEATQHLSPKQDPATSDAHGSSQGDGLIEDLLLTESRTTPRESEVDIKKILSPIVVSKFTEPHSGTSGASSFSLHPGTSSAAGSLTKGDAAFEASLSTFNSLHAPDIGRQLDCNNLSATSSSSSNGGSSSASHIRPKLRSYQSSPSIRLYASTTSLGTKENRTGSLPKRKKGGKRVSFDPQSMMADASKTGDLELYKSMLALMQQEDTSKTLVEIINYQSVSRNLSSLHLAASYNHVAMCRFLVQNGANVNLTDLEGWTPMHCAAAEGHLEVFEFLVKVKEADLQAATYDGEFFEDLVEDEDLRQKVTAQKCIHSFTPLLAMAETLQAIYVRDYETRSQPKPHIVFKVEVHAAVRTWSVWKRYSEFETLNARFLELFPDHPPPQPLPTKHWWQSTMDNPELLEERRAGLETYLRGILSHRDDRWRLTHEWNEFLAIPVGRSQADLFAGGPGAHGPAGSATAHNNGSSGSGRDSPAPSILSHLNIFGFGHPSSTHSTETTVTSSSSSTPVINPAPAPQFYTTESWLEEFRTLQGISREVRSLINRRETHLGRNEISASHNCTIQSKKLLTSLGLRIPALENGLMSLAMGNPGGGGKGSIMSDGELRRRQDLLSELKDEREVLTKLVIANRQNDGMVGYQGAGSSVPASSGDRNALMSGRSSGNLAGGGGSSGSGSHSQPSSLRGNPDNFSLAESTFNGGSSIHSSSGVSSRVPNPRRVFGRVVQTLVQETSQTRGLDNEGLLLLQQEQMKQQDDHIEQFNAILQRQKHIGLAIGQELDNQIQLLDELDRDVDRTTLKLGLVNKKIGKIN</sequence>
<dbReference type="GO" id="GO:0016192">
    <property type="term" value="P:vesicle-mediated transport"/>
    <property type="evidence" value="ECO:0007669"/>
    <property type="project" value="UniProtKB-ARBA"/>
</dbReference>
<keyword evidence="4" id="KW-0677">Repeat</keyword>
<dbReference type="GO" id="GO:0097576">
    <property type="term" value="P:vacuole fusion"/>
    <property type="evidence" value="ECO:0007669"/>
    <property type="project" value="UniProtKB-ARBA"/>
</dbReference>
<feature type="compositionally biased region" description="Polar residues" evidence="9">
    <location>
        <begin position="893"/>
        <end position="903"/>
    </location>
</feature>
<evidence type="ECO:0000256" key="2">
    <source>
        <dbReference type="ARBA" id="ARBA00022473"/>
    </source>
</evidence>
<comment type="similarity">
    <text evidence="6">Belongs to the NRARP family.</text>
</comment>
<comment type="subcellular location">
    <subcellularLocation>
        <location evidence="1">Vacuole</location>
    </subcellularLocation>
</comment>
<feature type="repeat" description="ANK" evidence="8">
    <location>
        <begin position="509"/>
        <end position="531"/>
    </location>
</feature>
<dbReference type="SUPFAM" id="SSF58038">
    <property type="entry name" value="SNARE fusion complex"/>
    <property type="match status" value="1"/>
</dbReference>
<dbReference type="GO" id="GO:0007034">
    <property type="term" value="P:vacuolar transport"/>
    <property type="evidence" value="ECO:0007669"/>
    <property type="project" value="UniProtKB-ARBA"/>
</dbReference>
<proteinExistence type="inferred from homology"/>
<name>A0A9P5S458_9FUNG</name>
<dbReference type="PROSITE" id="PS50297">
    <property type="entry name" value="ANK_REP_REGION"/>
    <property type="match status" value="3"/>
</dbReference>
<evidence type="ECO:0000256" key="8">
    <source>
        <dbReference type="PROSITE-ProRule" id="PRU00023"/>
    </source>
</evidence>
<dbReference type="InterPro" id="IPR036770">
    <property type="entry name" value="Ankyrin_rpt-contain_sf"/>
</dbReference>
<comment type="caution">
    <text evidence="12">The sequence shown here is derived from an EMBL/GenBank/DDBJ whole genome shotgun (WGS) entry which is preliminary data.</text>
</comment>
<evidence type="ECO:0000259" key="10">
    <source>
        <dbReference type="PROSITE" id="PS50192"/>
    </source>
</evidence>
<feature type="compositionally biased region" description="Polar residues" evidence="9">
    <location>
        <begin position="939"/>
        <end position="949"/>
    </location>
</feature>
<feature type="compositionally biased region" description="Low complexity" evidence="9">
    <location>
        <begin position="370"/>
        <end position="385"/>
    </location>
</feature>
<evidence type="ECO:0000256" key="1">
    <source>
        <dbReference type="ARBA" id="ARBA00004116"/>
    </source>
</evidence>
<keyword evidence="3" id="KW-0926">Vacuole</keyword>
<dbReference type="Pfam" id="PF13637">
    <property type="entry name" value="Ank_4"/>
    <property type="match status" value="1"/>
</dbReference>
<evidence type="ECO:0000256" key="9">
    <source>
        <dbReference type="SAM" id="MobiDB-lite"/>
    </source>
</evidence>
<keyword evidence="5" id="KW-0175">Coiled coil</keyword>
<dbReference type="InterPro" id="IPR036871">
    <property type="entry name" value="PX_dom_sf"/>
</dbReference>
<dbReference type="SMART" id="SM00397">
    <property type="entry name" value="t_SNARE"/>
    <property type="match status" value="1"/>
</dbReference>
<dbReference type="GO" id="GO:0035091">
    <property type="term" value="F:phosphatidylinositol binding"/>
    <property type="evidence" value="ECO:0007669"/>
    <property type="project" value="InterPro"/>
</dbReference>
<feature type="region of interest" description="Disordered" evidence="9">
    <location>
        <begin position="1"/>
        <end position="42"/>
    </location>
</feature>
<accession>A0A9P5S458</accession>
<dbReference type="AlphaFoldDB" id="A0A9P5S458"/>
<dbReference type="Pfam" id="PF00023">
    <property type="entry name" value="Ank"/>
    <property type="match status" value="1"/>
</dbReference>
<feature type="compositionally biased region" description="Low complexity" evidence="9">
    <location>
        <begin position="744"/>
        <end position="760"/>
    </location>
</feature>
<dbReference type="Pfam" id="PF00787">
    <property type="entry name" value="PX"/>
    <property type="match status" value="1"/>
</dbReference>
<dbReference type="GO" id="GO:0004857">
    <property type="term" value="F:enzyme inhibitor activity"/>
    <property type="evidence" value="ECO:0007669"/>
    <property type="project" value="TreeGrafter"/>
</dbReference>
<feature type="compositionally biased region" description="Polar residues" evidence="9">
    <location>
        <begin position="24"/>
        <end position="42"/>
    </location>
</feature>
<dbReference type="PANTHER" id="PTHR24179">
    <property type="entry name" value="PROTEIN PHOSPHATASE 1 REGULATORY SUBUNIT 12"/>
    <property type="match status" value="1"/>
</dbReference>
<evidence type="ECO:0000256" key="4">
    <source>
        <dbReference type="ARBA" id="ARBA00022737"/>
    </source>
</evidence>
<dbReference type="SMART" id="SM00248">
    <property type="entry name" value="ANK"/>
    <property type="match status" value="3"/>
</dbReference>
<dbReference type="GO" id="GO:0000329">
    <property type="term" value="C:fungal-type vacuole membrane"/>
    <property type="evidence" value="ECO:0007669"/>
    <property type="project" value="UniProtKB-ARBA"/>
</dbReference>
<feature type="compositionally biased region" description="Polar residues" evidence="9">
    <location>
        <begin position="393"/>
        <end position="411"/>
    </location>
</feature>
<feature type="repeat" description="ANK" evidence="8">
    <location>
        <begin position="476"/>
        <end position="508"/>
    </location>
</feature>
<feature type="region of interest" description="Disordered" evidence="9">
    <location>
        <begin position="887"/>
        <end position="966"/>
    </location>
</feature>
<dbReference type="InterPro" id="IPR000727">
    <property type="entry name" value="T_SNARE_dom"/>
</dbReference>
<dbReference type="Gene3D" id="1.20.5.110">
    <property type="match status" value="1"/>
</dbReference>
<dbReference type="PROSITE" id="PS50088">
    <property type="entry name" value="ANK_REPEAT"/>
    <property type="match status" value="3"/>
</dbReference>
<evidence type="ECO:0000256" key="7">
    <source>
        <dbReference type="ARBA" id="ARBA00054927"/>
    </source>
</evidence>
<keyword evidence="8" id="KW-0040">ANK repeat</keyword>
<feature type="compositionally biased region" description="Low complexity" evidence="9">
    <location>
        <begin position="950"/>
        <end position="962"/>
    </location>
</feature>
<dbReference type="PANTHER" id="PTHR24179:SF21">
    <property type="entry name" value="MYOSIN BINDING SUBUNIT, ISOFORM O"/>
    <property type="match status" value="1"/>
</dbReference>
<gene>
    <name evidence="12" type="ORF">BG015_005648</name>
</gene>
<feature type="region of interest" description="Disordered" evidence="9">
    <location>
        <begin position="368"/>
        <end position="432"/>
    </location>
</feature>
<feature type="domain" description="PX" evidence="11">
    <location>
        <begin position="577"/>
        <end position="693"/>
    </location>
</feature>
<evidence type="ECO:0000313" key="13">
    <source>
        <dbReference type="Proteomes" id="UP000748756"/>
    </source>
</evidence>
<dbReference type="EMBL" id="JAAAUQ010000262">
    <property type="protein sequence ID" value="KAF9152193.1"/>
    <property type="molecule type" value="Genomic_DNA"/>
</dbReference>
<dbReference type="Proteomes" id="UP000748756">
    <property type="component" value="Unassembled WGS sequence"/>
</dbReference>
<keyword evidence="2" id="KW-0217">Developmental protein</keyword>
<feature type="region of interest" description="Disordered" evidence="9">
    <location>
        <begin position="743"/>
        <end position="766"/>
    </location>
</feature>
<dbReference type="OrthoDB" id="428895at2759"/>
<dbReference type="Gene3D" id="3.30.1520.10">
    <property type="entry name" value="Phox-like domain"/>
    <property type="match status" value="1"/>
</dbReference>